<dbReference type="GO" id="GO:0004523">
    <property type="term" value="F:RNA-DNA hybrid ribonuclease activity"/>
    <property type="evidence" value="ECO:0007669"/>
    <property type="project" value="InterPro"/>
</dbReference>
<dbReference type="EMBL" id="CM000149">
    <property type="protein sequence ID" value="EAZ19635.1"/>
    <property type="molecule type" value="Genomic_DNA"/>
</dbReference>
<dbReference type="CDD" id="cd06222">
    <property type="entry name" value="RNase_H_like"/>
    <property type="match status" value="1"/>
</dbReference>
<evidence type="ECO:0000313" key="2">
    <source>
        <dbReference type="EMBL" id="EAZ19635.1"/>
    </source>
</evidence>
<reference evidence="2" key="2">
    <citation type="submission" date="2008-12" db="EMBL/GenBank/DDBJ databases">
        <title>Improved gene annotation of the rice (Oryza sativa) genomes.</title>
        <authorList>
            <person name="Wang J."/>
            <person name="Li R."/>
            <person name="Fan W."/>
            <person name="Huang Q."/>
            <person name="Zhang J."/>
            <person name="Zhou Y."/>
            <person name="Hu Y."/>
            <person name="Zi S."/>
            <person name="Li J."/>
            <person name="Ni P."/>
            <person name="Zheng H."/>
            <person name="Zhang Y."/>
            <person name="Zhao M."/>
            <person name="Hao Q."/>
            <person name="McDermott J."/>
            <person name="Samudrala R."/>
            <person name="Kristiansen K."/>
            <person name="Wong G.K.-S."/>
        </authorList>
    </citation>
    <scope>NUCLEOTIDE SEQUENCE</scope>
</reference>
<dbReference type="PANTHER" id="PTHR34146:SF3">
    <property type="entry name" value="POLYNUCLEOTIDYL TRANSFERASE, RIBONUCLEASE H-LIKE SUPERFAMILY PROTEIN"/>
    <property type="match status" value="1"/>
</dbReference>
<dbReference type="InterPro" id="IPR012337">
    <property type="entry name" value="RNaseH-like_sf"/>
</dbReference>
<dbReference type="Gene3D" id="3.30.420.10">
    <property type="entry name" value="Ribonuclease H-like superfamily/Ribonuclease H"/>
    <property type="match status" value="1"/>
</dbReference>
<feature type="domain" description="RNase H type-1" evidence="1">
    <location>
        <begin position="191"/>
        <end position="288"/>
    </location>
</feature>
<gene>
    <name evidence="2" type="ORF">OsJ_35211</name>
</gene>
<evidence type="ECO:0000259" key="1">
    <source>
        <dbReference type="Pfam" id="PF13456"/>
    </source>
</evidence>
<dbReference type="SUPFAM" id="SSF53098">
    <property type="entry name" value="Ribonuclease H-like"/>
    <property type="match status" value="1"/>
</dbReference>
<dbReference type="PANTHER" id="PTHR34146">
    <property type="entry name" value="POLYNUCLEOTIDYL TRANSFERASE, RIBONUCLEASE H-LIKE SUPERFAMILY PROTEIN-RELATED"/>
    <property type="match status" value="1"/>
</dbReference>
<dbReference type="InterPro" id="IPR036397">
    <property type="entry name" value="RNaseH_sf"/>
</dbReference>
<dbReference type="GO" id="GO:0003676">
    <property type="term" value="F:nucleic acid binding"/>
    <property type="evidence" value="ECO:0007669"/>
    <property type="project" value="InterPro"/>
</dbReference>
<dbReference type="Proteomes" id="UP000007752">
    <property type="component" value="Chromosome 12"/>
</dbReference>
<accession>A0A8J8YBV1</accession>
<organism evidence="2">
    <name type="scientific">Oryza sativa subsp. japonica</name>
    <name type="common">Rice</name>
    <dbReference type="NCBI Taxonomy" id="39947"/>
    <lineage>
        <taxon>Eukaryota</taxon>
        <taxon>Viridiplantae</taxon>
        <taxon>Streptophyta</taxon>
        <taxon>Embryophyta</taxon>
        <taxon>Tracheophyta</taxon>
        <taxon>Spermatophyta</taxon>
        <taxon>Magnoliopsida</taxon>
        <taxon>Liliopsida</taxon>
        <taxon>Poales</taxon>
        <taxon>Poaceae</taxon>
        <taxon>BOP clade</taxon>
        <taxon>Oryzoideae</taxon>
        <taxon>Oryzeae</taxon>
        <taxon>Oryzinae</taxon>
        <taxon>Oryza</taxon>
        <taxon>Oryza sativa</taxon>
    </lineage>
</organism>
<reference evidence="2" key="1">
    <citation type="journal article" date="2005" name="PLoS Biol.">
        <title>The genomes of Oryza sativa: a history of duplications.</title>
        <authorList>
            <person name="Yu J."/>
            <person name="Wang J."/>
            <person name="Lin W."/>
            <person name="Li S."/>
            <person name="Li H."/>
            <person name="Zhou J."/>
            <person name="Ni P."/>
            <person name="Dong W."/>
            <person name="Hu S."/>
            <person name="Zeng C."/>
            <person name="Zhang J."/>
            <person name="Zhang Y."/>
            <person name="Li R."/>
            <person name="Xu Z."/>
            <person name="Li S."/>
            <person name="Li X."/>
            <person name="Zheng H."/>
            <person name="Cong L."/>
            <person name="Lin L."/>
            <person name="Yin J."/>
            <person name="Geng J."/>
            <person name="Li G."/>
            <person name="Shi J."/>
            <person name="Liu J."/>
            <person name="Lv H."/>
            <person name="Li J."/>
            <person name="Wang J."/>
            <person name="Deng Y."/>
            <person name="Ran L."/>
            <person name="Shi X."/>
            <person name="Wang X."/>
            <person name="Wu Q."/>
            <person name="Li C."/>
            <person name="Ren X."/>
            <person name="Wang J."/>
            <person name="Wang X."/>
            <person name="Li D."/>
            <person name="Liu D."/>
            <person name="Zhang X."/>
            <person name="Ji Z."/>
            <person name="Zhao W."/>
            <person name="Sun Y."/>
            <person name="Zhang Z."/>
            <person name="Bao J."/>
            <person name="Han Y."/>
            <person name="Dong L."/>
            <person name="Ji J."/>
            <person name="Chen P."/>
            <person name="Wu S."/>
            <person name="Liu J."/>
            <person name="Xiao Y."/>
            <person name="Bu D."/>
            <person name="Tan J."/>
            <person name="Yang L."/>
            <person name="Ye C."/>
            <person name="Zhang J."/>
            <person name="Xu J."/>
            <person name="Zhou Y."/>
            <person name="Yu Y."/>
            <person name="Zhang B."/>
            <person name="Zhuang S."/>
            <person name="Wei H."/>
            <person name="Liu B."/>
            <person name="Lei M."/>
            <person name="Yu H."/>
            <person name="Li Y."/>
            <person name="Xu H."/>
            <person name="Wei S."/>
            <person name="He X."/>
            <person name="Fang L."/>
            <person name="Zhang Z."/>
            <person name="Zhang Y."/>
            <person name="Huang X."/>
            <person name="Su Z."/>
            <person name="Tong W."/>
            <person name="Li J."/>
            <person name="Tong Z."/>
            <person name="Li S."/>
            <person name="Ye J."/>
            <person name="Wang L."/>
            <person name="Fang L."/>
            <person name="Lei T."/>
            <person name="Chen C."/>
            <person name="Chen H."/>
            <person name="Xu Z."/>
            <person name="Li H."/>
            <person name="Huang H."/>
            <person name="Zhang F."/>
            <person name="Xu H."/>
            <person name="Li N."/>
            <person name="Zhao C."/>
            <person name="Li S."/>
            <person name="Dong L."/>
            <person name="Huang Y."/>
            <person name="Li L."/>
            <person name="Xi Y."/>
            <person name="Qi Q."/>
            <person name="Li W."/>
            <person name="Zhang B."/>
            <person name="Hu W."/>
            <person name="Zhang Y."/>
            <person name="Tian X."/>
            <person name="Jiao Y."/>
            <person name="Liang X."/>
            <person name="Jin J."/>
            <person name="Gao L."/>
            <person name="Zheng W."/>
            <person name="Hao B."/>
            <person name="Liu S."/>
            <person name="Wang W."/>
            <person name="Yuan L."/>
            <person name="Cao M."/>
            <person name="McDermott J."/>
            <person name="Samudrala R."/>
            <person name="Wang J."/>
            <person name="Wong G.K."/>
            <person name="Yang H."/>
        </authorList>
    </citation>
    <scope>NUCLEOTIDE SEQUENCE [LARGE SCALE GENOMIC DNA]</scope>
</reference>
<protein>
    <recommendedName>
        <fullName evidence="1">RNase H type-1 domain-containing protein</fullName>
    </recommendedName>
</protein>
<dbReference type="AlphaFoldDB" id="A0A8J8YBV1"/>
<dbReference type="InterPro" id="IPR044730">
    <property type="entry name" value="RNase_H-like_dom_plant"/>
</dbReference>
<proteinExistence type="predicted"/>
<dbReference type="Pfam" id="PF13456">
    <property type="entry name" value="RVT_3"/>
    <property type="match status" value="1"/>
</dbReference>
<name>A0A8J8YBV1_ORYSJ</name>
<sequence length="335" mass="38129">MESAIPKVHTRRSGKEKPHMDLKLNFRISEISPNCIRCGMIENDFHLFLDCPFSKITWIISDINLNTDIFSDNVSMAHIIACIVNNCSNKASLNRIFSIMWQIWKARNDLKFQGKVLEPTQVCFAAEAMINTYSCLIEQPHLQDNIDQSPSERRMEQLPEGNRCYVDASWEHNKACIGIFFHLPATHNALFIKAFCHLTESPLQAELLALQLAMEIALVLNFTDTIFLMDCSTVVDTAKKGNFHEDPSHWSLLPIWSQILTFLPGHLLKVHWIPRHLNKLADKLAKDARGNPSSPPIFSCQNIAHIAYPSNQCFASTLRSSLRARNCTVNHVLCF</sequence>
<dbReference type="InterPro" id="IPR002156">
    <property type="entry name" value="RNaseH_domain"/>
</dbReference>